<dbReference type="InterPro" id="IPR000571">
    <property type="entry name" value="Znf_CCCH"/>
</dbReference>
<feature type="region of interest" description="Disordered" evidence="2">
    <location>
        <begin position="229"/>
        <end position="259"/>
    </location>
</feature>
<feature type="compositionally biased region" description="Polar residues" evidence="2">
    <location>
        <begin position="234"/>
        <end position="251"/>
    </location>
</feature>
<feature type="zinc finger region" description="C3H1-type" evidence="1">
    <location>
        <begin position="191"/>
        <end position="219"/>
    </location>
</feature>
<organism evidence="5 6">
    <name type="scientific">Trypanosoma cruzi</name>
    <dbReference type="NCBI Taxonomy" id="5693"/>
    <lineage>
        <taxon>Eukaryota</taxon>
        <taxon>Discoba</taxon>
        <taxon>Euglenozoa</taxon>
        <taxon>Kinetoplastea</taxon>
        <taxon>Metakinetoplastina</taxon>
        <taxon>Trypanosomatida</taxon>
        <taxon>Trypanosomatidae</taxon>
        <taxon>Trypanosoma</taxon>
        <taxon>Schizotrypanum</taxon>
    </lineage>
</organism>
<evidence type="ECO:0000256" key="3">
    <source>
        <dbReference type="SAM" id="SignalP"/>
    </source>
</evidence>
<dbReference type="GO" id="GO:0008270">
    <property type="term" value="F:zinc ion binding"/>
    <property type="evidence" value="ECO:0007669"/>
    <property type="project" value="UniProtKB-KW"/>
</dbReference>
<protein>
    <recommendedName>
        <fullName evidence="4">C3H1-type domain-containing protein</fullName>
    </recommendedName>
</protein>
<sequence length="488" mass="54106">MSSHIAFLFIFFYPTFFFAIHDAEELTTGDSEKEQSLHLPPHHKLRERKRVMPSKGSAANTATGSQLEVFDSNFKCLYTVPSHLVVHTPPARFNISRLVICRNYRCGEADSCPKGEGCRFVHADVDYSTLEGQPIHVNYIWRDEKLCIYERLPPGDVLEVVSRSGSEKPDLIPSERILVTRRALSYREDNSRRLSHCVHYYCNRMCNRGENCNFIHAVYVDPNVEGDFKRPPAQSMSQFNSSTRSSQTDASDSPLEWKSQMNSSLRSYGRLPSNKHFGSQVFPKTQSADSLPLNVAPQDLGPFCMAASQSANEAVTSVPLNGSNMSFNRNNNSSVEYNKTFEDAHILRIERDTRGSGMGSFTPMSQTPMMSSLGLSYDSSGALPIPGEGAKNIPRVAYKTFEGSIGQGFLGSPCGFTVSPATPMQGAGNFSLSFTTPSPCQMPLNSPQETVLAACGGVITRNKGADRHSGHMDKLLRVYRHNPYKPIN</sequence>
<dbReference type="PANTHER" id="PTHR37562:SF5">
    <property type="entry name" value="C3H1-TYPE DOMAIN-CONTAINING PROTEIN"/>
    <property type="match status" value="1"/>
</dbReference>
<dbReference type="EMBL" id="JABDHM010000070">
    <property type="protein sequence ID" value="KAF5219415.1"/>
    <property type="molecule type" value="Genomic_DNA"/>
</dbReference>
<keyword evidence="1" id="KW-0479">Metal-binding</keyword>
<evidence type="ECO:0000256" key="1">
    <source>
        <dbReference type="PROSITE-ProRule" id="PRU00723"/>
    </source>
</evidence>
<name>A0A7J6XYZ4_TRYCR</name>
<feature type="domain" description="C3H1-type" evidence="4">
    <location>
        <begin position="95"/>
        <end position="125"/>
    </location>
</feature>
<evidence type="ECO:0000256" key="2">
    <source>
        <dbReference type="SAM" id="MobiDB-lite"/>
    </source>
</evidence>
<dbReference type="AlphaFoldDB" id="A0A7J6XYZ4"/>
<evidence type="ECO:0000313" key="5">
    <source>
        <dbReference type="EMBL" id="KAF5219415.1"/>
    </source>
</evidence>
<feature type="chain" id="PRO_5029806906" description="C3H1-type domain-containing protein" evidence="3">
    <location>
        <begin position="20"/>
        <end position="488"/>
    </location>
</feature>
<dbReference type="PANTHER" id="PTHR37562">
    <property type="entry name" value="C3H1-TYPE DOMAIN-CONTAINING PROTEIN-RELATED"/>
    <property type="match status" value="1"/>
</dbReference>
<accession>A0A7J6XYZ4</accession>
<reference evidence="5 6" key="1">
    <citation type="journal article" date="2019" name="Genome Biol. Evol.">
        <title>Nanopore Sequencing Significantly Improves Genome Assembly of the Protozoan Parasite Trypanosoma cruzi.</title>
        <authorList>
            <person name="Diaz-Viraque F."/>
            <person name="Pita S."/>
            <person name="Greif G."/>
            <person name="de Souza R.C.M."/>
            <person name="Iraola G."/>
            <person name="Robello C."/>
        </authorList>
    </citation>
    <scope>NUCLEOTIDE SEQUENCE [LARGE SCALE GENOMIC DNA]</scope>
    <source>
        <strain evidence="5 6">Berenice</strain>
    </source>
</reference>
<comment type="caution">
    <text evidence="5">The sequence shown here is derived from an EMBL/GenBank/DDBJ whole genome shotgun (WGS) entry which is preliminary data.</text>
</comment>
<dbReference type="Proteomes" id="UP000583944">
    <property type="component" value="Unassembled WGS sequence"/>
</dbReference>
<feature type="domain" description="C3H1-type" evidence="4">
    <location>
        <begin position="191"/>
        <end position="219"/>
    </location>
</feature>
<feature type="signal peptide" evidence="3">
    <location>
        <begin position="1"/>
        <end position="19"/>
    </location>
</feature>
<gene>
    <name evidence="5" type="ORF">ECC02_007558</name>
</gene>
<evidence type="ECO:0000259" key="4">
    <source>
        <dbReference type="PROSITE" id="PS50103"/>
    </source>
</evidence>
<feature type="zinc finger region" description="C3H1-type" evidence="1">
    <location>
        <begin position="95"/>
        <end position="125"/>
    </location>
</feature>
<dbReference type="VEuPathDB" id="TriTrypDB:BCY84_18841"/>
<evidence type="ECO:0000313" key="6">
    <source>
        <dbReference type="Proteomes" id="UP000583944"/>
    </source>
</evidence>
<keyword evidence="3" id="KW-0732">Signal</keyword>
<dbReference type="VEuPathDB" id="TriTrypDB:ECC02_007558"/>
<dbReference type="PROSITE" id="PS50103">
    <property type="entry name" value="ZF_C3H1"/>
    <property type="match status" value="2"/>
</dbReference>
<keyword evidence="1" id="KW-0862">Zinc</keyword>
<keyword evidence="1" id="KW-0863">Zinc-finger</keyword>
<proteinExistence type="predicted"/>